<dbReference type="NCBIfam" id="TIGR01509">
    <property type="entry name" value="HAD-SF-IA-v3"/>
    <property type="match status" value="1"/>
</dbReference>
<dbReference type="PANTHER" id="PTHR18901:SF38">
    <property type="entry name" value="PSEUDOURIDINE-5'-PHOSPHATASE"/>
    <property type="match status" value="1"/>
</dbReference>
<dbReference type="Gene3D" id="1.10.150.240">
    <property type="entry name" value="Putative phosphatase, domain 2"/>
    <property type="match status" value="1"/>
</dbReference>
<dbReference type="Proteomes" id="UP000198582">
    <property type="component" value="Unassembled WGS sequence"/>
</dbReference>
<gene>
    <name evidence="1" type="ORF">SAMN04489732_103275</name>
</gene>
<keyword evidence="2" id="KW-1185">Reference proteome</keyword>
<name>A0A1H8UH49_9PSEU</name>
<dbReference type="EMBL" id="FOEF01000003">
    <property type="protein sequence ID" value="SEP02562.1"/>
    <property type="molecule type" value="Genomic_DNA"/>
</dbReference>
<organism evidence="1 2">
    <name type="scientific">Amycolatopsis saalfeldensis</name>
    <dbReference type="NCBI Taxonomy" id="394193"/>
    <lineage>
        <taxon>Bacteria</taxon>
        <taxon>Bacillati</taxon>
        <taxon>Actinomycetota</taxon>
        <taxon>Actinomycetes</taxon>
        <taxon>Pseudonocardiales</taxon>
        <taxon>Pseudonocardiaceae</taxon>
        <taxon>Amycolatopsis</taxon>
    </lineage>
</organism>
<evidence type="ECO:0000313" key="1">
    <source>
        <dbReference type="EMBL" id="SEP02562.1"/>
    </source>
</evidence>
<protein>
    <submittedName>
        <fullName evidence="1">Haloacid dehalogenase superfamily, subfamily IA, variant 3 with third motif having DD or ED</fullName>
    </submittedName>
</protein>
<dbReference type="AlphaFoldDB" id="A0A1H8UH49"/>
<accession>A0A1H8UH49</accession>
<dbReference type="SUPFAM" id="SSF56784">
    <property type="entry name" value="HAD-like"/>
    <property type="match status" value="1"/>
</dbReference>
<evidence type="ECO:0000313" key="2">
    <source>
        <dbReference type="Proteomes" id="UP000198582"/>
    </source>
</evidence>
<dbReference type="SFLD" id="SFLDS00003">
    <property type="entry name" value="Haloacid_Dehalogenase"/>
    <property type="match status" value="1"/>
</dbReference>
<proteinExistence type="predicted"/>
<dbReference type="InterPro" id="IPR023198">
    <property type="entry name" value="PGP-like_dom2"/>
</dbReference>
<dbReference type="OrthoDB" id="9812856at2"/>
<sequence>MWTTAPRAVVFDCDGLLMDTEPCWTVAETELFARRGLPFGPAQKALVIGKSLPAAGAAMAEAFGEPGAGDALAAELLERVAEVVAARAEALPGARELVDLVAERVPFAVASNSPRALLDTALARGGFSVEVSVAADEVAETKPAPDLYLAACAALDVVPGKAVAFEDSMTGVRSARAAGVPVIAVPTLAHLELPADLVIGSLRDPRLLDWVRGWRCGRIRRTEVGIDSVDLC</sequence>
<dbReference type="Pfam" id="PF00702">
    <property type="entry name" value="Hydrolase"/>
    <property type="match status" value="1"/>
</dbReference>
<reference evidence="1 2" key="1">
    <citation type="submission" date="2016-10" db="EMBL/GenBank/DDBJ databases">
        <authorList>
            <person name="de Groot N.N."/>
        </authorList>
    </citation>
    <scope>NUCLEOTIDE SEQUENCE [LARGE SCALE GENOMIC DNA]</scope>
    <source>
        <strain evidence="1 2">DSM 44993</strain>
    </source>
</reference>
<dbReference type="Gene3D" id="3.40.50.1000">
    <property type="entry name" value="HAD superfamily/HAD-like"/>
    <property type="match status" value="1"/>
</dbReference>
<dbReference type="STRING" id="394193.SAMN04489732_103275"/>
<dbReference type="InterPro" id="IPR036412">
    <property type="entry name" value="HAD-like_sf"/>
</dbReference>
<dbReference type="CDD" id="cd07505">
    <property type="entry name" value="HAD_BPGM-like"/>
    <property type="match status" value="1"/>
</dbReference>
<dbReference type="RefSeq" id="WP_091615348.1">
    <property type="nucleotide sequence ID" value="NZ_FOEF01000003.1"/>
</dbReference>
<dbReference type="InterPro" id="IPR023214">
    <property type="entry name" value="HAD_sf"/>
</dbReference>
<dbReference type="InterPro" id="IPR006439">
    <property type="entry name" value="HAD-SF_hydro_IA"/>
</dbReference>
<dbReference type="PANTHER" id="PTHR18901">
    <property type="entry name" value="2-DEOXYGLUCOSE-6-PHOSPHATE PHOSPHATASE 2"/>
    <property type="match status" value="1"/>
</dbReference>
<dbReference type="SFLD" id="SFLDG01129">
    <property type="entry name" value="C1.5:_HAD__Beta-PGM__Phosphata"/>
    <property type="match status" value="1"/>
</dbReference>